<dbReference type="SUPFAM" id="SSF52172">
    <property type="entry name" value="CheY-like"/>
    <property type="match status" value="1"/>
</dbReference>
<dbReference type="Gene3D" id="3.40.228.10">
    <property type="entry name" value="Dimethylsulfoxide Reductase, domain 2"/>
    <property type="match status" value="1"/>
</dbReference>
<evidence type="ECO:0000259" key="5">
    <source>
        <dbReference type="PROSITE" id="PS51669"/>
    </source>
</evidence>
<evidence type="ECO:0000256" key="1">
    <source>
        <dbReference type="ARBA" id="ARBA00010312"/>
    </source>
</evidence>
<dbReference type="Gene3D" id="3.40.50.12440">
    <property type="match status" value="3"/>
</dbReference>
<dbReference type="PANTHER" id="PTHR43742">
    <property type="entry name" value="TRIMETHYLAMINE-N-OXIDE REDUCTASE"/>
    <property type="match status" value="1"/>
</dbReference>
<dbReference type="GO" id="GO:0051536">
    <property type="term" value="F:iron-sulfur cluster binding"/>
    <property type="evidence" value="ECO:0007669"/>
    <property type="project" value="UniProtKB-KW"/>
</dbReference>
<dbReference type="InterPro" id="IPR006963">
    <property type="entry name" value="Mopterin_OxRdtase_4Fe-4S_dom"/>
</dbReference>
<feature type="non-terminal residue" evidence="6">
    <location>
        <position position="909"/>
    </location>
</feature>
<accession>A0A0W1JLW3</accession>
<reference evidence="6 7" key="1">
    <citation type="submission" date="2015-12" db="EMBL/GenBank/DDBJ databases">
        <title>Draft Genome Sequence of Desulfitobacterium hafniense Strain DH, a Sulfate-reducing Bacterium Isolated from Paddy Soils.</title>
        <authorList>
            <person name="Bao P."/>
            <person name="Zhang X."/>
            <person name="Li G."/>
        </authorList>
    </citation>
    <scope>NUCLEOTIDE SEQUENCE [LARGE SCALE GENOMIC DNA]</scope>
    <source>
        <strain evidence="6 7">DH</strain>
    </source>
</reference>
<organism evidence="6 7">
    <name type="scientific">Desulfitobacterium hafniense</name>
    <name type="common">Desulfitobacterium frappieri</name>
    <dbReference type="NCBI Taxonomy" id="49338"/>
    <lineage>
        <taxon>Bacteria</taxon>
        <taxon>Bacillati</taxon>
        <taxon>Bacillota</taxon>
        <taxon>Clostridia</taxon>
        <taxon>Eubacteriales</taxon>
        <taxon>Desulfitobacteriaceae</taxon>
        <taxon>Desulfitobacterium</taxon>
    </lineage>
</organism>
<dbReference type="Gene3D" id="3.40.50.2300">
    <property type="match status" value="1"/>
</dbReference>
<dbReference type="Pfam" id="PF01568">
    <property type="entry name" value="Molydop_binding"/>
    <property type="match status" value="1"/>
</dbReference>
<dbReference type="EMBL" id="LOCK01000015">
    <property type="protein sequence ID" value="KTE92437.1"/>
    <property type="molecule type" value="Genomic_DNA"/>
</dbReference>
<dbReference type="Proteomes" id="UP000054623">
    <property type="component" value="Unassembled WGS sequence"/>
</dbReference>
<keyword evidence="4" id="KW-0411">Iron-sulfur</keyword>
<dbReference type="SMART" id="SM00926">
    <property type="entry name" value="Molybdop_Fe4S4"/>
    <property type="match status" value="1"/>
</dbReference>
<name>A0A0W1JLW3_DESHA</name>
<evidence type="ECO:0000256" key="4">
    <source>
        <dbReference type="ARBA" id="ARBA00023014"/>
    </source>
</evidence>
<dbReference type="InterPro" id="IPR050612">
    <property type="entry name" value="Prok_Mopterin_Oxidored"/>
</dbReference>
<dbReference type="InterPro" id="IPR019546">
    <property type="entry name" value="TAT_signal_bac_arc"/>
</dbReference>
<comment type="similarity">
    <text evidence="1">Belongs to the prokaryotic molybdopterin-containing oxidoreductase family.</text>
</comment>
<gene>
    <name evidence="6" type="ORF">AT727_19835</name>
</gene>
<dbReference type="InterPro" id="IPR006656">
    <property type="entry name" value="Mopterin_OxRdtase"/>
</dbReference>
<dbReference type="AlphaFoldDB" id="A0A0W1JLW3"/>
<keyword evidence="3" id="KW-0408">Iron</keyword>
<dbReference type="Gene3D" id="3.40.50.740">
    <property type="match status" value="1"/>
</dbReference>
<evidence type="ECO:0000313" key="6">
    <source>
        <dbReference type="EMBL" id="KTE92437.1"/>
    </source>
</evidence>
<dbReference type="InterPro" id="IPR006657">
    <property type="entry name" value="MoPterin_dinucl-bd_dom"/>
</dbReference>
<dbReference type="InterPro" id="IPR009010">
    <property type="entry name" value="Asp_de-COase-like_dom_sf"/>
</dbReference>
<dbReference type="Pfam" id="PF04879">
    <property type="entry name" value="Molybdop_Fe4S4"/>
    <property type="match status" value="1"/>
</dbReference>
<dbReference type="SUPFAM" id="SSF50692">
    <property type="entry name" value="ADC-like"/>
    <property type="match status" value="1"/>
</dbReference>
<dbReference type="Pfam" id="PF00384">
    <property type="entry name" value="Molybdopterin"/>
    <property type="match status" value="1"/>
</dbReference>
<keyword evidence="2" id="KW-0479">Metal-binding</keyword>
<feature type="domain" description="4Fe-4S Mo/W bis-MGD-type" evidence="5">
    <location>
        <begin position="216"/>
        <end position="274"/>
    </location>
</feature>
<evidence type="ECO:0000313" key="7">
    <source>
        <dbReference type="Proteomes" id="UP000054623"/>
    </source>
</evidence>
<evidence type="ECO:0000256" key="3">
    <source>
        <dbReference type="ARBA" id="ARBA00023004"/>
    </source>
</evidence>
<evidence type="ECO:0000256" key="2">
    <source>
        <dbReference type="ARBA" id="ARBA00022723"/>
    </source>
</evidence>
<dbReference type="NCBIfam" id="TIGR01409">
    <property type="entry name" value="TAT_signal_seq"/>
    <property type="match status" value="1"/>
</dbReference>
<comment type="caution">
    <text evidence="6">The sequence shown here is derived from an EMBL/GenBank/DDBJ whole genome shotgun (WGS) entry which is preliminary data.</text>
</comment>
<dbReference type="PANTHER" id="PTHR43742:SF6">
    <property type="entry name" value="OXIDOREDUCTASE YYAE-RELATED"/>
    <property type="match status" value="1"/>
</dbReference>
<sequence>MKKWSTMSEIEVKSYTVVVAIPHRWLRQVVERIFSSARVDCVCVENSDELYQSIDENTALTIVDVFSYSQYYRDIFTELKQRNAGLSIVALVSASNRSYQYELTTAGASAIVVKENADEELIPALVQVLQDREFNDAVARLMESQKQFITLIKEEVNLMGKENGNIFGKRFGRRSFLKGSAAAAAIAGVAVASPGNVVKKALAVGEEAAAVSTSEDQIFSGACRSGCNGGCLLKLHVRDEKLVKTSFGELPDEEYNKRICLKGLSHVQRVYDSNRLKYPLKRVGTRGSGEWEQISWDEAITTITDKWQELWKDYGQSSVALITGSGNLGGVHGGNALAWLRKALGMTKIDNATDAAIISFSAKALGTSAAYNSNELLDMQNAKCIISWGNNLTESNLQSWRFVANAKEKGAKLIVIDTIYTTTASKADKFVSVRPGTDAVLAMSMMNVAIAEDLIDKEFIKSSTVGPFLVKESDGKFLRLSDLGQLAEGDPDSIVVRGQDGKIGLPTEIADPVISGTYTVNELKVTTAFDLLKGRVADYPPEKAQEICDVPADTIRELLHIYVENSPSTIFMGYGLDHYVNGHYNVMSVMALAMITGNLGKRGASCGCLLPIDAFWANSGVYGMSEGTPGPTVSILHMEDVLDNGKFGDIPVTLKSLFISSSNPIGNAANYNKILEMIDRMELVVVSDITMSDSAQYADIVLPAAHWFEANDIFGAYSPNPYVYLQEKALEPLYESKPDFEICKMITQKLGLAKEYNITDMEFIEKYLDGPGAKAKGITLESMKKNKAARVLPKPFVHGEGGVFPTTTGRAQFYLEQPAPAYDYGQDWDVEKERLPVLFEPPTEAWHENPLFKKYPFVLVQEHTRWRTHTQWGHAPWLRELDPEPIVKINPLDAEPRGIKNGDIVRVFN</sequence>
<dbReference type="GO" id="GO:0016491">
    <property type="term" value="F:oxidoreductase activity"/>
    <property type="evidence" value="ECO:0007669"/>
    <property type="project" value="InterPro"/>
</dbReference>
<dbReference type="SUPFAM" id="SSF53706">
    <property type="entry name" value="Formate dehydrogenase/DMSO reductase, domains 1-3"/>
    <property type="match status" value="1"/>
</dbReference>
<protein>
    <recommendedName>
        <fullName evidence="5">4Fe-4S Mo/W bis-MGD-type domain-containing protein</fullName>
    </recommendedName>
</protein>
<dbReference type="GO" id="GO:0046872">
    <property type="term" value="F:metal ion binding"/>
    <property type="evidence" value="ECO:0007669"/>
    <property type="project" value="UniProtKB-KW"/>
</dbReference>
<dbReference type="GO" id="GO:0043546">
    <property type="term" value="F:molybdopterin cofactor binding"/>
    <property type="evidence" value="ECO:0007669"/>
    <property type="project" value="InterPro"/>
</dbReference>
<dbReference type="InterPro" id="IPR011006">
    <property type="entry name" value="CheY-like_superfamily"/>
</dbReference>
<dbReference type="PROSITE" id="PS51669">
    <property type="entry name" value="4FE4S_MOW_BIS_MGD"/>
    <property type="match status" value="1"/>
</dbReference>
<proteinExistence type="inferred from homology"/>